<dbReference type="Gene3D" id="3.40.50.1820">
    <property type="entry name" value="alpha/beta hydrolase"/>
    <property type="match status" value="1"/>
</dbReference>
<dbReference type="Pfam" id="PF12697">
    <property type="entry name" value="Abhydrolase_6"/>
    <property type="match status" value="1"/>
</dbReference>
<evidence type="ECO:0000259" key="1">
    <source>
        <dbReference type="Pfam" id="PF12697"/>
    </source>
</evidence>
<dbReference type="SUPFAM" id="SSF53474">
    <property type="entry name" value="alpha/beta-Hydrolases"/>
    <property type="match status" value="1"/>
</dbReference>
<dbReference type="InterPro" id="IPR029058">
    <property type="entry name" value="AB_hydrolase_fold"/>
</dbReference>
<dbReference type="OrthoDB" id="408373at2759"/>
<dbReference type="STRING" id="47427.A0A2H3DAW6"/>
<dbReference type="PANTHER" id="PTHR43798:SF33">
    <property type="entry name" value="HYDROLASE, PUTATIVE (AFU_ORTHOLOGUE AFUA_2G14860)-RELATED"/>
    <property type="match status" value="1"/>
</dbReference>
<protein>
    <submittedName>
        <fullName evidence="2">Alpha/beta-hydrolase</fullName>
    </submittedName>
</protein>
<evidence type="ECO:0000313" key="2">
    <source>
        <dbReference type="EMBL" id="PBK90934.1"/>
    </source>
</evidence>
<evidence type="ECO:0000313" key="3">
    <source>
        <dbReference type="Proteomes" id="UP000217790"/>
    </source>
</evidence>
<sequence length="286" mass="31935">MGGQYIISQDGTHIWADAAGTPGKPPVVFVHGFLCTSLNWAKQFSDPQLLDNLYMIKYETRGHGRSDQPESEEAYISARHAEDFHAVCTAFNVTEPIVVSWSLGGLIVPDVLSRFGTSPLPLTGHIMLNAIPCCSILPEIITPYTVTVLPPLFSPHTDDFMNGLKVFMSSFVAPDNLGMISFEDLCAWMGSATNMDIAAWSFSLSRTQDEKALLRVSKELPILCIQATEDTMMELEKHEEFMKQNFGDNLDYRRLPGAGHSPFYELPDAVNPMILQFVRRVYKNHS</sequence>
<dbReference type="OMA" id="FEDLCAW"/>
<dbReference type="Proteomes" id="UP000217790">
    <property type="component" value="Unassembled WGS sequence"/>
</dbReference>
<organism evidence="2 3">
    <name type="scientific">Armillaria gallica</name>
    <name type="common">Bulbous honey fungus</name>
    <name type="synonym">Armillaria bulbosa</name>
    <dbReference type="NCBI Taxonomy" id="47427"/>
    <lineage>
        <taxon>Eukaryota</taxon>
        <taxon>Fungi</taxon>
        <taxon>Dikarya</taxon>
        <taxon>Basidiomycota</taxon>
        <taxon>Agaricomycotina</taxon>
        <taxon>Agaricomycetes</taxon>
        <taxon>Agaricomycetidae</taxon>
        <taxon>Agaricales</taxon>
        <taxon>Marasmiineae</taxon>
        <taxon>Physalacriaceae</taxon>
        <taxon>Armillaria</taxon>
    </lineage>
</organism>
<name>A0A2H3DAW6_ARMGA</name>
<dbReference type="PANTHER" id="PTHR43798">
    <property type="entry name" value="MONOACYLGLYCEROL LIPASE"/>
    <property type="match status" value="1"/>
</dbReference>
<dbReference type="InParanoid" id="A0A2H3DAW6"/>
<dbReference type="InterPro" id="IPR050266">
    <property type="entry name" value="AB_hydrolase_sf"/>
</dbReference>
<gene>
    <name evidence="2" type="ORF">ARMGADRAFT_1166597</name>
</gene>
<dbReference type="GO" id="GO:0016787">
    <property type="term" value="F:hydrolase activity"/>
    <property type="evidence" value="ECO:0007669"/>
    <property type="project" value="UniProtKB-KW"/>
</dbReference>
<feature type="domain" description="AB hydrolase-1" evidence="1">
    <location>
        <begin position="27"/>
        <end position="271"/>
    </location>
</feature>
<keyword evidence="2" id="KW-0378">Hydrolase</keyword>
<reference evidence="3" key="1">
    <citation type="journal article" date="2017" name="Nat. Ecol. Evol.">
        <title>Genome expansion and lineage-specific genetic innovations in the forest pathogenic fungi Armillaria.</title>
        <authorList>
            <person name="Sipos G."/>
            <person name="Prasanna A.N."/>
            <person name="Walter M.C."/>
            <person name="O'Connor E."/>
            <person name="Balint B."/>
            <person name="Krizsan K."/>
            <person name="Kiss B."/>
            <person name="Hess J."/>
            <person name="Varga T."/>
            <person name="Slot J."/>
            <person name="Riley R."/>
            <person name="Boka B."/>
            <person name="Rigling D."/>
            <person name="Barry K."/>
            <person name="Lee J."/>
            <person name="Mihaltcheva S."/>
            <person name="LaButti K."/>
            <person name="Lipzen A."/>
            <person name="Waldron R."/>
            <person name="Moloney N.M."/>
            <person name="Sperisen C."/>
            <person name="Kredics L."/>
            <person name="Vagvoelgyi C."/>
            <person name="Patrignani A."/>
            <person name="Fitzpatrick D."/>
            <person name="Nagy I."/>
            <person name="Doyle S."/>
            <person name="Anderson J.B."/>
            <person name="Grigoriev I.V."/>
            <person name="Gueldener U."/>
            <person name="Muensterkoetter M."/>
            <person name="Nagy L.G."/>
        </authorList>
    </citation>
    <scope>NUCLEOTIDE SEQUENCE [LARGE SCALE GENOMIC DNA]</scope>
    <source>
        <strain evidence="3">Ar21-2</strain>
    </source>
</reference>
<dbReference type="AlphaFoldDB" id="A0A2H3DAW6"/>
<dbReference type="GO" id="GO:0016020">
    <property type="term" value="C:membrane"/>
    <property type="evidence" value="ECO:0007669"/>
    <property type="project" value="TreeGrafter"/>
</dbReference>
<proteinExistence type="predicted"/>
<dbReference type="EMBL" id="KZ293663">
    <property type="protein sequence ID" value="PBK90934.1"/>
    <property type="molecule type" value="Genomic_DNA"/>
</dbReference>
<dbReference type="InterPro" id="IPR000073">
    <property type="entry name" value="AB_hydrolase_1"/>
</dbReference>
<accession>A0A2H3DAW6</accession>
<keyword evidence="3" id="KW-1185">Reference proteome</keyword>